<name>A0AAE0TRE9_9PEZI</name>
<evidence type="ECO:0000256" key="1">
    <source>
        <dbReference type="ARBA" id="ARBA00010617"/>
    </source>
</evidence>
<keyword evidence="6" id="KW-0349">Heme</keyword>
<evidence type="ECO:0000313" key="7">
    <source>
        <dbReference type="EMBL" id="KAK3672126.1"/>
    </source>
</evidence>
<dbReference type="Proteomes" id="UP001274830">
    <property type="component" value="Unassembled WGS sequence"/>
</dbReference>
<dbReference type="PRINTS" id="PR00463">
    <property type="entry name" value="EP450I"/>
</dbReference>
<evidence type="ECO:0000313" key="8">
    <source>
        <dbReference type="Proteomes" id="UP001274830"/>
    </source>
</evidence>
<dbReference type="InterPro" id="IPR001128">
    <property type="entry name" value="Cyt_P450"/>
</dbReference>
<comment type="similarity">
    <text evidence="1">Belongs to the cytochrome P450 family.</text>
</comment>
<keyword evidence="4 6" id="KW-0408">Iron</keyword>
<keyword evidence="2 6" id="KW-0479">Metal-binding</keyword>
<comment type="caution">
    <text evidence="7">The sequence shown here is derived from an EMBL/GenBank/DDBJ whole genome shotgun (WGS) entry which is preliminary data.</text>
</comment>
<keyword evidence="3" id="KW-0560">Oxidoreductase</keyword>
<organism evidence="7 8">
    <name type="scientific">Recurvomyces mirabilis</name>
    <dbReference type="NCBI Taxonomy" id="574656"/>
    <lineage>
        <taxon>Eukaryota</taxon>
        <taxon>Fungi</taxon>
        <taxon>Dikarya</taxon>
        <taxon>Ascomycota</taxon>
        <taxon>Pezizomycotina</taxon>
        <taxon>Dothideomycetes</taxon>
        <taxon>Dothideomycetidae</taxon>
        <taxon>Mycosphaerellales</taxon>
        <taxon>Teratosphaeriaceae</taxon>
        <taxon>Recurvomyces</taxon>
    </lineage>
</organism>
<proteinExistence type="inferred from homology"/>
<dbReference type="GO" id="GO:0016705">
    <property type="term" value="F:oxidoreductase activity, acting on paired donors, with incorporation or reduction of molecular oxygen"/>
    <property type="evidence" value="ECO:0007669"/>
    <property type="project" value="InterPro"/>
</dbReference>
<keyword evidence="8" id="KW-1185">Reference proteome</keyword>
<evidence type="ECO:0008006" key="9">
    <source>
        <dbReference type="Google" id="ProtNLM"/>
    </source>
</evidence>
<sequence>MVVLSSDTVVKEVLDKQSAVTNARGDHYLGHDILSGGERMLLMPNGEKWRLQKKLMQKMLNVNVAQSYEPYIVLEEKALLFDLLRNPKDFYLHTKRIRTPDFNDGKMKQFLIGLDYFTELMQTATAALVDVYPILRRAPSFILPALGKATAWHKEETEFYLGLWHQTKQSLEQGTAKPCFAVDILKCQDKEQFTDKFGAYLAGGSMEAGTDTTSNTLYGFIQAMVLFPDAQKKAQGELDRVLGNKFPEPADAKNLPYIRACVKESLRWMPTAIIGAAPHAASENFQSMGYHFPKGALLVNNVYSIHFDPKRYSDPKTFNPARFVGDDMTSHESAVQSDVSKRDHFVFGAGRRLCSGMHVADRELFAAIAGLLWAFDITPAIDEGTGEPILPDQNLYTPTVVCRPQDFVARITPRSAERAAAVEALWKEASQVLNSSGQWKEIPKGMKFTDVLA</sequence>
<dbReference type="Gene3D" id="1.10.630.10">
    <property type="entry name" value="Cytochrome P450"/>
    <property type="match status" value="1"/>
</dbReference>
<dbReference type="InterPro" id="IPR050364">
    <property type="entry name" value="Cytochrome_P450_fung"/>
</dbReference>
<feature type="binding site" description="axial binding residue" evidence="6">
    <location>
        <position position="354"/>
    </location>
    <ligand>
        <name>heme</name>
        <dbReference type="ChEBI" id="CHEBI:30413"/>
    </ligand>
    <ligandPart>
        <name>Fe</name>
        <dbReference type="ChEBI" id="CHEBI:18248"/>
    </ligandPart>
</feature>
<evidence type="ECO:0000256" key="3">
    <source>
        <dbReference type="ARBA" id="ARBA00023002"/>
    </source>
</evidence>
<evidence type="ECO:0000256" key="6">
    <source>
        <dbReference type="PIRSR" id="PIRSR602401-1"/>
    </source>
</evidence>
<dbReference type="SUPFAM" id="SSF48264">
    <property type="entry name" value="Cytochrome P450"/>
    <property type="match status" value="1"/>
</dbReference>
<dbReference type="GO" id="GO:0020037">
    <property type="term" value="F:heme binding"/>
    <property type="evidence" value="ECO:0007669"/>
    <property type="project" value="InterPro"/>
</dbReference>
<dbReference type="Pfam" id="PF00067">
    <property type="entry name" value="p450"/>
    <property type="match status" value="1"/>
</dbReference>
<dbReference type="InterPro" id="IPR036396">
    <property type="entry name" value="Cyt_P450_sf"/>
</dbReference>
<dbReference type="GO" id="GO:0004497">
    <property type="term" value="F:monooxygenase activity"/>
    <property type="evidence" value="ECO:0007669"/>
    <property type="project" value="UniProtKB-KW"/>
</dbReference>
<dbReference type="CDD" id="cd11065">
    <property type="entry name" value="CYP64-like"/>
    <property type="match status" value="1"/>
</dbReference>
<comment type="cofactor">
    <cofactor evidence="6">
        <name>heme</name>
        <dbReference type="ChEBI" id="CHEBI:30413"/>
    </cofactor>
</comment>
<dbReference type="AlphaFoldDB" id="A0AAE0TRE9"/>
<protein>
    <recommendedName>
        <fullName evidence="9">Cytochrome P450</fullName>
    </recommendedName>
</protein>
<evidence type="ECO:0000256" key="5">
    <source>
        <dbReference type="ARBA" id="ARBA00023033"/>
    </source>
</evidence>
<keyword evidence="5" id="KW-0503">Monooxygenase</keyword>
<accession>A0AAE0TRE9</accession>
<dbReference type="GO" id="GO:0005506">
    <property type="term" value="F:iron ion binding"/>
    <property type="evidence" value="ECO:0007669"/>
    <property type="project" value="InterPro"/>
</dbReference>
<dbReference type="PRINTS" id="PR00385">
    <property type="entry name" value="P450"/>
</dbReference>
<evidence type="ECO:0000256" key="4">
    <source>
        <dbReference type="ARBA" id="ARBA00023004"/>
    </source>
</evidence>
<gene>
    <name evidence="7" type="ORF">LTR78_008097</name>
</gene>
<dbReference type="PANTHER" id="PTHR46300">
    <property type="entry name" value="P450, PUTATIVE (EUROFUNG)-RELATED-RELATED"/>
    <property type="match status" value="1"/>
</dbReference>
<evidence type="ECO:0000256" key="2">
    <source>
        <dbReference type="ARBA" id="ARBA00022723"/>
    </source>
</evidence>
<reference evidence="7" key="1">
    <citation type="submission" date="2023-07" db="EMBL/GenBank/DDBJ databases">
        <title>Black Yeasts Isolated from many extreme environments.</title>
        <authorList>
            <person name="Coleine C."/>
            <person name="Stajich J.E."/>
            <person name="Selbmann L."/>
        </authorList>
    </citation>
    <scope>NUCLEOTIDE SEQUENCE</scope>
    <source>
        <strain evidence="7">CCFEE 5485</strain>
    </source>
</reference>
<dbReference type="PANTHER" id="PTHR46300:SF2">
    <property type="entry name" value="CYTOCHROME P450 MONOOXYGENASE ALNH-RELATED"/>
    <property type="match status" value="1"/>
</dbReference>
<dbReference type="EMBL" id="JAUTXT010000036">
    <property type="protein sequence ID" value="KAK3672126.1"/>
    <property type="molecule type" value="Genomic_DNA"/>
</dbReference>
<dbReference type="InterPro" id="IPR002401">
    <property type="entry name" value="Cyt_P450_E_grp-I"/>
</dbReference>